<dbReference type="RefSeq" id="WP_282215142.1">
    <property type="nucleotide sequence ID" value="NZ_BAAAUN010000001.1"/>
</dbReference>
<evidence type="ECO:0000256" key="2">
    <source>
        <dbReference type="ARBA" id="ARBA00023235"/>
    </source>
</evidence>
<dbReference type="SUPFAM" id="SSF53681">
    <property type="entry name" value="Aspartate/glutamate racemase"/>
    <property type="match status" value="2"/>
</dbReference>
<dbReference type="EMBL" id="CP078075">
    <property type="protein sequence ID" value="WDM44983.1"/>
    <property type="molecule type" value="Genomic_DNA"/>
</dbReference>
<dbReference type="InterPro" id="IPR033134">
    <property type="entry name" value="Asp/Glu_racemase_AS_2"/>
</dbReference>
<protein>
    <submittedName>
        <fullName evidence="3">Amino acid racemase</fullName>
        <ecNumber evidence="3">5.1.1.-</ecNumber>
    </submittedName>
</protein>
<dbReference type="PROSITE" id="PS00923">
    <property type="entry name" value="ASP_GLU_RACEMASE_1"/>
    <property type="match status" value="1"/>
</dbReference>
<dbReference type="NCBIfam" id="TIGR00035">
    <property type="entry name" value="asp_race"/>
    <property type="match status" value="1"/>
</dbReference>
<keyword evidence="4" id="KW-1185">Reference proteome</keyword>
<comment type="similarity">
    <text evidence="1">Belongs to the aspartate/glutamate racemases family.</text>
</comment>
<dbReference type="PANTHER" id="PTHR21198">
    <property type="entry name" value="GLUTAMATE RACEMASE"/>
    <property type="match status" value="1"/>
</dbReference>
<organism evidence="3 4">
    <name type="scientific">Microbacterium luteolum</name>
    <name type="common">Aureobacterium luteolum</name>
    <dbReference type="NCBI Taxonomy" id="69367"/>
    <lineage>
        <taxon>Bacteria</taxon>
        <taxon>Bacillati</taxon>
        <taxon>Actinomycetota</taxon>
        <taxon>Actinomycetes</taxon>
        <taxon>Micrococcales</taxon>
        <taxon>Microbacteriaceae</taxon>
        <taxon>Microbacterium</taxon>
    </lineage>
</organism>
<dbReference type="Gene3D" id="3.40.50.1860">
    <property type="match status" value="2"/>
</dbReference>
<dbReference type="PANTHER" id="PTHR21198:SF7">
    <property type="entry name" value="ASPARTATE-GLUTAMATE RACEMASE FAMILY"/>
    <property type="match status" value="1"/>
</dbReference>
<reference evidence="3 4" key="1">
    <citation type="submission" date="2021-06" db="EMBL/GenBank/DDBJ databases">
        <title>Genome-based taxonomic framework of Microbacterium strains isolated from marine environment, the description of four new species and reclassification of four preexisting species.</title>
        <authorList>
            <person name="Lee S.D."/>
            <person name="Kim S.-M."/>
            <person name="Byeon Y.-S."/>
            <person name="Yang H.L."/>
            <person name="Kim I.S."/>
        </authorList>
    </citation>
    <scope>NUCLEOTIDE SEQUENCE [LARGE SCALE GENOMIC DNA]</scope>
    <source>
        <strain evidence="3 4">KACC 14465</strain>
    </source>
</reference>
<dbReference type="Pfam" id="PF01177">
    <property type="entry name" value="Asp_Glu_race"/>
    <property type="match status" value="1"/>
</dbReference>
<dbReference type="Proteomes" id="UP001215097">
    <property type="component" value="Chromosome"/>
</dbReference>
<proteinExistence type="inferred from homology"/>
<accession>A0ABY7XS21</accession>
<dbReference type="EC" id="5.1.1.-" evidence="3"/>
<dbReference type="GO" id="GO:0016853">
    <property type="term" value="F:isomerase activity"/>
    <property type="evidence" value="ECO:0007669"/>
    <property type="project" value="UniProtKB-KW"/>
</dbReference>
<dbReference type="InterPro" id="IPR015942">
    <property type="entry name" value="Asp/Glu/hydantoin_racemase"/>
</dbReference>
<dbReference type="PROSITE" id="PS00924">
    <property type="entry name" value="ASP_GLU_RACEMASE_2"/>
    <property type="match status" value="1"/>
</dbReference>
<evidence type="ECO:0000256" key="1">
    <source>
        <dbReference type="ARBA" id="ARBA00007847"/>
    </source>
</evidence>
<dbReference type="InterPro" id="IPR018187">
    <property type="entry name" value="Asp/Glu_racemase_AS_1"/>
</dbReference>
<evidence type="ECO:0000313" key="4">
    <source>
        <dbReference type="Proteomes" id="UP001215097"/>
    </source>
</evidence>
<dbReference type="InterPro" id="IPR004380">
    <property type="entry name" value="Asp_race"/>
</dbReference>
<keyword evidence="2 3" id="KW-0413">Isomerase</keyword>
<name>A0ABY7XS21_MICLT</name>
<evidence type="ECO:0000313" key="3">
    <source>
        <dbReference type="EMBL" id="WDM44983.1"/>
    </source>
</evidence>
<dbReference type="InterPro" id="IPR001920">
    <property type="entry name" value="Asp/Glu_race"/>
</dbReference>
<sequence>MSSSASSVRLRPPGEHRVLGVLGGMGPLATARFYEAVVRATPADHDQLHIPTVIWSDPRIPDRTAAILGGGPSPVPAMVEGARRLEAMGAEILAMPCNTAHAFLPAVRAATGTTWVDMIGATLDRIARTGAERVGILGTRGTRAAGLYDAAAAPRGLDVFYPSDTDQSLLIDDAIGHVKSGRRLLRAERLVAAAAARLHAAGADVLIAACTELPLVLGAASRVVPVVDSLDCLASACVREVATAVV</sequence>
<gene>
    <name evidence="3" type="ORF">KV395_17770</name>
</gene>